<reference evidence="6 7" key="1">
    <citation type="journal article" date="2019" name="Extremophiles">
        <title>Biogeography of thermophiles and predominance of Thermus scotoductus in domestic water heaters.</title>
        <authorList>
            <person name="Wilpiszeski R.L."/>
            <person name="Zhang Z."/>
            <person name="House C.H."/>
        </authorList>
    </citation>
    <scope>NUCLEOTIDE SEQUENCE [LARGE SCALE GENOMIC DNA]</scope>
    <source>
        <strain evidence="6 7">1_S1</strain>
    </source>
</reference>
<evidence type="ECO:0000256" key="4">
    <source>
        <dbReference type="ARBA" id="ARBA00023136"/>
    </source>
</evidence>
<keyword evidence="4 5" id="KW-0472">Membrane</keyword>
<accession>A0A430VRI2</accession>
<dbReference type="InterPro" id="IPR032808">
    <property type="entry name" value="DoxX"/>
</dbReference>
<dbReference type="GO" id="GO:0016020">
    <property type="term" value="C:membrane"/>
    <property type="evidence" value="ECO:0007669"/>
    <property type="project" value="UniProtKB-SubCell"/>
</dbReference>
<evidence type="ECO:0000256" key="2">
    <source>
        <dbReference type="ARBA" id="ARBA00022692"/>
    </source>
</evidence>
<proteinExistence type="predicted"/>
<keyword evidence="3 5" id="KW-1133">Transmembrane helix</keyword>
<dbReference type="Proteomes" id="UP000287467">
    <property type="component" value="Unassembled WGS sequence"/>
</dbReference>
<evidence type="ECO:0000256" key="1">
    <source>
        <dbReference type="ARBA" id="ARBA00004141"/>
    </source>
</evidence>
<feature type="transmembrane region" description="Helical" evidence="5">
    <location>
        <begin position="77"/>
        <end position="95"/>
    </location>
</feature>
<comment type="caution">
    <text evidence="6">The sequence shown here is derived from an EMBL/GenBank/DDBJ whole genome shotgun (WGS) entry which is preliminary data.</text>
</comment>
<protein>
    <submittedName>
        <fullName evidence="6">DoxX family protein</fullName>
    </submittedName>
</protein>
<comment type="subcellular location">
    <subcellularLocation>
        <location evidence="1">Membrane</location>
        <topology evidence="1">Multi-pass membrane protein</topology>
    </subcellularLocation>
</comment>
<evidence type="ECO:0000313" key="7">
    <source>
        <dbReference type="Proteomes" id="UP000287467"/>
    </source>
</evidence>
<feature type="transmembrane region" description="Helical" evidence="5">
    <location>
        <begin position="45"/>
        <end position="65"/>
    </location>
</feature>
<organism evidence="6 7">
    <name type="scientific">Thermus scotoductus</name>
    <dbReference type="NCBI Taxonomy" id="37636"/>
    <lineage>
        <taxon>Bacteria</taxon>
        <taxon>Thermotogati</taxon>
        <taxon>Deinococcota</taxon>
        <taxon>Deinococci</taxon>
        <taxon>Thermales</taxon>
        <taxon>Thermaceae</taxon>
        <taxon>Thermus</taxon>
    </lineage>
</organism>
<gene>
    <name evidence="6" type="ORF">CSW14_06275</name>
</gene>
<sequence>MGQAMIGYAQSKGVPAPALAVYGSGILILLGGLSVLLGYQVQVGLWLLVAFLVPVSLTMHNFWAIQDPQQRMVEQVNFMKNMALLGAALMLLSLWK</sequence>
<evidence type="ECO:0000313" key="6">
    <source>
        <dbReference type="EMBL" id="RTI55833.1"/>
    </source>
</evidence>
<evidence type="ECO:0000256" key="3">
    <source>
        <dbReference type="ARBA" id="ARBA00022989"/>
    </source>
</evidence>
<name>A0A430VRI2_THESC</name>
<feature type="transmembrane region" description="Helical" evidence="5">
    <location>
        <begin position="20"/>
        <end position="39"/>
    </location>
</feature>
<keyword evidence="2 5" id="KW-0812">Transmembrane</keyword>
<evidence type="ECO:0000256" key="5">
    <source>
        <dbReference type="SAM" id="Phobius"/>
    </source>
</evidence>
<dbReference type="Pfam" id="PF07681">
    <property type="entry name" value="DoxX"/>
    <property type="match status" value="1"/>
</dbReference>
<dbReference type="EMBL" id="PEMW01000176">
    <property type="protein sequence ID" value="RTI55833.1"/>
    <property type="molecule type" value="Genomic_DNA"/>
</dbReference>
<dbReference type="AlphaFoldDB" id="A0A430VRI2"/>